<accession>A0A328AP10</accession>
<proteinExistence type="predicted"/>
<reference evidence="2" key="1">
    <citation type="submission" date="2018-05" db="EMBL/GenBank/DDBJ databases">
        <authorList>
            <person name="Li X."/>
        </authorList>
    </citation>
    <scope>NUCLEOTIDE SEQUENCE [LARGE SCALE GENOMIC DNA]</scope>
    <source>
        <strain evidence="2">LX32</strain>
    </source>
</reference>
<protein>
    <submittedName>
        <fullName evidence="1">Uncharacterized protein</fullName>
    </submittedName>
</protein>
<dbReference type="Proteomes" id="UP000249254">
    <property type="component" value="Unassembled WGS sequence"/>
</dbReference>
<evidence type="ECO:0000313" key="2">
    <source>
        <dbReference type="Proteomes" id="UP000249254"/>
    </source>
</evidence>
<comment type="caution">
    <text evidence="1">The sequence shown here is derived from an EMBL/GenBank/DDBJ whole genome shotgun (WGS) entry which is preliminary data.</text>
</comment>
<gene>
    <name evidence="1" type="ORF">DJ017_14305</name>
</gene>
<dbReference type="EMBL" id="QFYQ01000001">
    <property type="protein sequence ID" value="RAK55596.1"/>
    <property type="molecule type" value="Genomic_DNA"/>
</dbReference>
<dbReference type="RefSeq" id="WP_111529344.1">
    <property type="nucleotide sequence ID" value="NZ_JBHRSG010000003.1"/>
</dbReference>
<dbReference type="OrthoDB" id="7210778at2"/>
<evidence type="ECO:0000313" key="1">
    <source>
        <dbReference type="EMBL" id="RAK55596.1"/>
    </source>
</evidence>
<keyword evidence="2" id="KW-1185">Reference proteome</keyword>
<organism evidence="1 2">
    <name type="scientific">Phenylobacterium soli</name>
    <dbReference type="NCBI Taxonomy" id="2170551"/>
    <lineage>
        <taxon>Bacteria</taxon>
        <taxon>Pseudomonadati</taxon>
        <taxon>Pseudomonadota</taxon>
        <taxon>Alphaproteobacteria</taxon>
        <taxon>Caulobacterales</taxon>
        <taxon>Caulobacteraceae</taxon>
        <taxon>Phenylobacterium</taxon>
    </lineage>
</organism>
<dbReference type="AlphaFoldDB" id="A0A328AP10"/>
<name>A0A328AP10_9CAUL</name>
<sequence>MVQITYVCFVPKTKRDRLRQVLESEDTRPIQWAEKASWGGSEFYFSGPSLLVRKTHSYISWWVAQD</sequence>